<dbReference type="PANTHER" id="PTHR34115">
    <property type="entry name" value="PROTEIN, PUTATIVE-RELATED"/>
    <property type="match status" value="1"/>
</dbReference>
<organism evidence="2 3">
    <name type="scientific">Liquidambar formosana</name>
    <name type="common">Formosan gum</name>
    <dbReference type="NCBI Taxonomy" id="63359"/>
    <lineage>
        <taxon>Eukaryota</taxon>
        <taxon>Viridiplantae</taxon>
        <taxon>Streptophyta</taxon>
        <taxon>Embryophyta</taxon>
        <taxon>Tracheophyta</taxon>
        <taxon>Spermatophyta</taxon>
        <taxon>Magnoliopsida</taxon>
        <taxon>eudicotyledons</taxon>
        <taxon>Gunneridae</taxon>
        <taxon>Pentapetalae</taxon>
        <taxon>Saxifragales</taxon>
        <taxon>Altingiaceae</taxon>
        <taxon>Liquidambar</taxon>
    </lineage>
</organism>
<gene>
    <name evidence="2" type="ORF">L1049_018809</name>
</gene>
<keyword evidence="1" id="KW-0812">Transmembrane</keyword>
<proteinExistence type="predicted"/>
<feature type="transmembrane region" description="Helical" evidence="1">
    <location>
        <begin position="134"/>
        <end position="152"/>
    </location>
</feature>
<evidence type="ECO:0000313" key="2">
    <source>
        <dbReference type="EMBL" id="KAK9273995.1"/>
    </source>
</evidence>
<dbReference type="Proteomes" id="UP001415857">
    <property type="component" value="Unassembled WGS sequence"/>
</dbReference>
<feature type="transmembrane region" description="Helical" evidence="1">
    <location>
        <begin position="42"/>
        <end position="61"/>
    </location>
</feature>
<feature type="transmembrane region" description="Helical" evidence="1">
    <location>
        <begin position="107"/>
        <end position="128"/>
    </location>
</feature>
<protein>
    <submittedName>
        <fullName evidence="2">Uncharacterized protein</fullName>
    </submittedName>
</protein>
<dbReference type="AlphaFoldDB" id="A0AAP0RBB9"/>
<dbReference type="InterPro" id="IPR053258">
    <property type="entry name" value="Ca-permeable_cation_channel"/>
</dbReference>
<dbReference type="EMBL" id="JBBPBK010000012">
    <property type="protein sequence ID" value="KAK9273995.1"/>
    <property type="molecule type" value="Genomic_DNA"/>
</dbReference>
<comment type="caution">
    <text evidence="2">The sequence shown here is derived from an EMBL/GenBank/DDBJ whole genome shotgun (WGS) entry which is preliminary data.</text>
</comment>
<sequence>MNETSRAGSSVDVGVSTPSFDSINLSPSTPERVIYKFFSSKPFFVAFSFLIMYLVSVLQGINQGAGASLIRLHPANLMAFIIATVIYSFALATTMALPLINITNTQLARFVTFFSGALSVGSIVLMFLPRWLGWLIFITWFFLLVMVGYDLFHHSFQMLYQKTKEKLRNTLNRLKGRNLAEQQHVNQSLSSP</sequence>
<evidence type="ECO:0000256" key="1">
    <source>
        <dbReference type="SAM" id="Phobius"/>
    </source>
</evidence>
<feature type="transmembrane region" description="Helical" evidence="1">
    <location>
        <begin position="77"/>
        <end position="100"/>
    </location>
</feature>
<name>A0AAP0RBB9_LIQFO</name>
<keyword evidence="1" id="KW-0472">Membrane</keyword>
<evidence type="ECO:0000313" key="3">
    <source>
        <dbReference type="Proteomes" id="UP001415857"/>
    </source>
</evidence>
<reference evidence="2 3" key="1">
    <citation type="journal article" date="2024" name="Plant J.">
        <title>Genome sequences and population genomics reveal climatic adaptation and genomic divergence between two closely related sweetgum species.</title>
        <authorList>
            <person name="Xu W.Q."/>
            <person name="Ren C.Q."/>
            <person name="Zhang X.Y."/>
            <person name="Comes H.P."/>
            <person name="Liu X.H."/>
            <person name="Li Y.G."/>
            <person name="Kettle C.J."/>
            <person name="Jalonen R."/>
            <person name="Gaisberger H."/>
            <person name="Ma Y.Z."/>
            <person name="Qiu Y.X."/>
        </authorList>
    </citation>
    <scope>NUCLEOTIDE SEQUENCE [LARGE SCALE GENOMIC DNA]</scope>
    <source>
        <strain evidence="2">Hangzhou</strain>
    </source>
</reference>
<accession>A0AAP0RBB9</accession>
<keyword evidence="3" id="KW-1185">Reference proteome</keyword>
<keyword evidence="1" id="KW-1133">Transmembrane helix</keyword>
<dbReference type="PANTHER" id="PTHR34115:SF6">
    <property type="entry name" value="PROTEIN, PUTATIVE-RELATED"/>
    <property type="match status" value="1"/>
</dbReference>